<dbReference type="STRING" id="1217799.DEALK_09440"/>
<keyword evidence="4 9" id="KW-0028">Amino-acid biosynthesis</keyword>
<keyword evidence="7 9" id="KW-0456">Lyase</keyword>
<dbReference type="GO" id="GO:0005829">
    <property type="term" value="C:cytosol"/>
    <property type="evidence" value="ECO:0007669"/>
    <property type="project" value="TreeGrafter"/>
</dbReference>
<dbReference type="Gene3D" id="3.20.20.70">
    <property type="entry name" value="Aldolase class I"/>
    <property type="match status" value="1"/>
</dbReference>
<reference evidence="11 12" key="1">
    <citation type="submission" date="2015-06" db="EMBL/GenBank/DDBJ databases">
        <title>Genome sequence of the organohalide-respiring Dehalogenimonas alkenigignens type strain (IP3-3T).</title>
        <authorList>
            <person name="Key T.A."/>
            <person name="Richmond D.P."/>
            <person name="Bowman K.S."/>
            <person name="Cho Y.-J."/>
            <person name="Chun J."/>
            <person name="da Costa M.S."/>
            <person name="Rainey F.A."/>
            <person name="Moe W.M."/>
        </authorList>
    </citation>
    <scope>NUCLEOTIDE SEQUENCE [LARGE SCALE GENOMIC DNA]</scope>
    <source>
        <strain evidence="11 12">IP3-3</strain>
    </source>
</reference>
<evidence type="ECO:0000256" key="2">
    <source>
        <dbReference type="ARBA" id="ARBA00004733"/>
    </source>
</evidence>
<dbReference type="PANTHER" id="PTHR43406">
    <property type="entry name" value="TRYPTOPHAN SYNTHASE, ALPHA CHAIN"/>
    <property type="match status" value="1"/>
</dbReference>
<evidence type="ECO:0000256" key="9">
    <source>
        <dbReference type="HAMAP-Rule" id="MF_00131"/>
    </source>
</evidence>
<comment type="similarity">
    <text evidence="9 10">Belongs to the TrpA family.</text>
</comment>
<evidence type="ECO:0000313" key="12">
    <source>
        <dbReference type="Proteomes" id="UP000053947"/>
    </source>
</evidence>
<dbReference type="PROSITE" id="PS00167">
    <property type="entry name" value="TRP_SYNTHASE_ALPHA"/>
    <property type="match status" value="1"/>
</dbReference>
<keyword evidence="6 9" id="KW-0057">Aromatic amino acid biosynthesis</keyword>
<organism evidence="11 12">
    <name type="scientific">Dehalogenimonas alkenigignens</name>
    <dbReference type="NCBI Taxonomy" id="1217799"/>
    <lineage>
        <taxon>Bacteria</taxon>
        <taxon>Bacillati</taxon>
        <taxon>Chloroflexota</taxon>
        <taxon>Dehalococcoidia</taxon>
        <taxon>Dehalococcoidales</taxon>
        <taxon>Dehalococcoidaceae</taxon>
        <taxon>Dehalogenimonas</taxon>
    </lineage>
</organism>
<evidence type="ECO:0000256" key="3">
    <source>
        <dbReference type="ARBA" id="ARBA00011270"/>
    </source>
</evidence>
<comment type="caution">
    <text evidence="11">The sequence shown here is derived from an EMBL/GenBank/DDBJ whole genome shotgun (WGS) entry which is preliminary data.</text>
</comment>
<dbReference type="SUPFAM" id="SSF51366">
    <property type="entry name" value="Ribulose-phoshate binding barrel"/>
    <property type="match status" value="1"/>
</dbReference>
<proteinExistence type="inferred from homology"/>
<comment type="subunit">
    <text evidence="3 9">Tetramer of two alpha and two beta chains.</text>
</comment>
<dbReference type="EMBL" id="LFDV01000002">
    <property type="protein sequence ID" value="KTB48099.1"/>
    <property type="molecule type" value="Genomic_DNA"/>
</dbReference>
<dbReference type="UniPathway" id="UPA00035">
    <property type="reaction ID" value="UER00044"/>
</dbReference>
<dbReference type="EC" id="4.2.1.20" evidence="9"/>
<gene>
    <name evidence="9" type="primary">trpA</name>
    <name evidence="11" type="ORF">DEALK_09440</name>
</gene>
<comment type="pathway">
    <text evidence="2 9">Amino-acid biosynthesis; L-tryptophan biosynthesis; L-tryptophan from chorismate: step 5/5.</text>
</comment>
<dbReference type="GO" id="GO:0004834">
    <property type="term" value="F:tryptophan synthase activity"/>
    <property type="evidence" value="ECO:0007669"/>
    <property type="project" value="UniProtKB-UniRule"/>
</dbReference>
<dbReference type="RefSeq" id="WP_058439133.1">
    <property type="nucleotide sequence ID" value="NZ_KQ758903.1"/>
</dbReference>
<protein>
    <recommendedName>
        <fullName evidence="9">Tryptophan synthase alpha chain</fullName>
        <ecNumber evidence="9">4.2.1.20</ecNumber>
    </recommendedName>
</protein>
<evidence type="ECO:0000256" key="7">
    <source>
        <dbReference type="ARBA" id="ARBA00023239"/>
    </source>
</evidence>
<dbReference type="AlphaFoldDB" id="A0A0W0GHT4"/>
<accession>A0A0W0GHT4</accession>
<dbReference type="CDD" id="cd04724">
    <property type="entry name" value="Tryptophan_synthase_alpha"/>
    <property type="match status" value="1"/>
</dbReference>
<name>A0A0W0GHT4_9CHLR</name>
<dbReference type="OrthoDB" id="9804578at2"/>
<dbReference type="PANTHER" id="PTHR43406:SF1">
    <property type="entry name" value="TRYPTOPHAN SYNTHASE ALPHA CHAIN, CHLOROPLASTIC"/>
    <property type="match status" value="1"/>
</dbReference>
<evidence type="ECO:0000256" key="10">
    <source>
        <dbReference type="RuleBase" id="RU003662"/>
    </source>
</evidence>
<evidence type="ECO:0000256" key="6">
    <source>
        <dbReference type="ARBA" id="ARBA00023141"/>
    </source>
</evidence>
<dbReference type="PATRIC" id="fig|1217799.6.peg.971"/>
<evidence type="ECO:0000256" key="4">
    <source>
        <dbReference type="ARBA" id="ARBA00022605"/>
    </source>
</evidence>
<evidence type="ECO:0000313" key="11">
    <source>
        <dbReference type="EMBL" id="KTB48099.1"/>
    </source>
</evidence>
<dbReference type="Pfam" id="PF00290">
    <property type="entry name" value="Trp_syntA"/>
    <property type="match status" value="1"/>
</dbReference>
<dbReference type="Proteomes" id="UP000053947">
    <property type="component" value="Unassembled WGS sequence"/>
</dbReference>
<keyword evidence="12" id="KW-1185">Reference proteome</keyword>
<keyword evidence="5 9" id="KW-0822">Tryptophan biosynthesis</keyword>
<comment type="catalytic activity">
    <reaction evidence="8 9">
        <text>(1S,2R)-1-C-(indol-3-yl)glycerol 3-phosphate + L-serine = D-glyceraldehyde 3-phosphate + L-tryptophan + H2O</text>
        <dbReference type="Rhea" id="RHEA:10532"/>
        <dbReference type="ChEBI" id="CHEBI:15377"/>
        <dbReference type="ChEBI" id="CHEBI:33384"/>
        <dbReference type="ChEBI" id="CHEBI:57912"/>
        <dbReference type="ChEBI" id="CHEBI:58866"/>
        <dbReference type="ChEBI" id="CHEBI:59776"/>
        <dbReference type="EC" id="4.2.1.20"/>
    </reaction>
</comment>
<dbReference type="NCBIfam" id="TIGR00262">
    <property type="entry name" value="trpA"/>
    <property type="match status" value="1"/>
</dbReference>
<feature type="active site" description="Proton acceptor" evidence="9">
    <location>
        <position position="56"/>
    </location>
</feature>
<evidence type="ECO:0000256" key="1">
    <source>
        <dbReference type="ARBA" id="ARBA00003365"/>
    </source>
</evidence>
<sequence>MSDISRAFGGGRKALIGYLTVGYPDIETTLKAAVVLERAGCDIIELGVPFSDPIGDGPVIQAASFRALQNGVTPADCIETAAELRRRGLNAPLVFMGYYNPVLSYGIEPFCRDSAAAGVSGLIMPDLPPDESGDLDAAAVKHGIDLIYLLAPTSTAARVALIAEKARGFIYLTSVAGVTGARDGVPEYLPDFVAKVRRQASLPLAVGFGVSTAEQAAAIGCYADGVIIGSKLLRLIEEDPSLASLEEFTAGVRTALDGTG</sequence>
<evidence type="ECO:0000256" key="5">
    <source>
        <dbReference type="ARBA" id="ARBA00022822"/>
    </source>
</evidence>
<dbReference type="HAMAP" id="MF_00131">
    <property type="entry name" value="Trp_synth_alpha"/>
    <property type="match status" value="1"/>
</dbReference>
<dbReference type="InterPro" id="IPR013785">
    <property type="entry name" value="Aldolase_TIM"/>
</dbReference>
<dbReference type="InterPro" id="IPR002028">
    <property type="entry name" value="Trp_synthase_suA"/>
</dbReference>
<comment type="function">
    <text evidence="1 9">The alpha subunit is responsible for the aldol cleavage of indoleglycerol phosphate to indole and glyceraldehyde 3-phosphate.</text>
</comment>
<dbReference type="InterPro" id="IPR018204">
    <property type="entry name" value="Trp_synthase_alpha_AS"/>
</dbReference>
<feature type="active site" description="Proton acceptor" evidence="9">
    <location>
        <position position="45"/>
    </location>
</feature>
<dbReference type="FunFam" id="3.20.20.70:FF:000037">
    <property type="entry name" value="Tryptophan synthase alpha chain"/>
    <property type="match status" value="1"/>
</dbReference>
<evidence type="ECO:0000256" key="8">
    <source>
        <dbReference type="ARBA" id="ARBA00049047"/>
    </source>
</evidence>
<dbReference type="InterPro" id="IPR011060">
    <property type="entry name" value="RibuloseP-bd_barrel"/>
</dbReference>